<accession>A0A448MJ99</accession>
<protein>
    <submittedName>
        <fullName evidence="1">Type VI secretion system Vgr family protein</fullName>
    </submittedName>
</protein>
<dbReference type="KEGG" id="rpne:NCTC8284_00281"/>
<proteinExistence type="predicted"/>
<evidence type="ECO:0000313" key="1">
    <source>
        <dbReference type="EMBL" id="VEH65146.1"/>
    </source>
</evidence>
<gene>
    <name evidence="1" type="ORF">NCTC8284_00281</name>
</gene>
<dbReference type="AlphaFoldDB" id="A0A448MJ99"/>
<name>A0A448MJ99_9PAST</name>
<reference evidence="1 2" key="1">
    <citation type="submission" date="2018-12" db="EMBL/GenBank/DDBJ databases">
        <authorList>
            <consortium name="Pathogen Informatics"/>
        </authorList>
    </citation>
    <scope>NUCLEOTIDE SEQUENCE [LARGE SCALE GENOMIC DNA]</scope>
    <source>
        <strain evidence="1 2">NCTC8284</strain>
    </source>
</reference>
<dbReference type="Gene3D" id="3.55.50.10">
    <property type="entry name" value="Baseplate protein-like domains"/>
    <property type="match status" value="1"/>
</dbReference>
<dbReference type="Proteomes" id="UP000278733">
    <property type="component" value="Chromosome"/>
</dbReference>
<dbReference type="EMBL" id="LR134405">
    <property type="protein sequence ID" value="VEH65146.1"/>
    <property type="molecule type" value="Genomic_DNA"/>
</dbReference>
<sequence>MPRFRLKRFCPHIRASVVRAILHTIGQLINIAKILRTLLQKIEYMVDNVTSESLLLDWERGYCVQYRETDPTFIELLAAEDG</sequence>
<evidence type="ECO:0000313" key="2">
    <source>
        <dbReference type="Proteomes" id="UP000278733"/>
    </source>
</evidence>
<dbReference type="SUPFAM" id="SSF69279">
    <property type="entry name" value="Phage tail proteins"/>
    <property type="match status" value="1"/>
</dbReference>
<organism evidence="1 2">
    <name type="scientific">Rodentibacter pneumotropicus</name>
    <dbReference type="NCBI Taxonomy" id="758"/>
    <lineage>
        <taxon>Bacteria</taxon>
        <taxon>Pseudomonadati</taxon>
        <taxon>Pseudomonadota</taxon>
        <taxon>Gammaproteobacteria</taxon>
        <taxon>Pasteurellales</taxon>
        <taxon>Pasteurellaceae</taxon>
        <taxon>Rodentibacter</taxon>
    </lineage>
</organism>